<dbReference type="InterPro" id="IPR009057">
    <property type="entry name" value="Homeodomain-like_sf"/>
</dbReference>
<dbReference type="PROSITE" id="PS01124">
    <property type="entry name" value="HTH_ARAC_FAMILY_2"/>
    <property type="match status" value="1"/>
</dbReference>
<dbReference type="EMBL" id="CP034235">
    <property type="protein sequence ID" value="QGQ94808.1"/>
    <property type="molecule type" value="Genomic_DNA"/>
</dbReference>
<dbReference type="GO" id="GO:0000160">
    <property type="term" value="P:phosphorelay signal transduction system"/>
    <property type="evidence" value="ECO:0007669"/>
    <property type="project" value="InterPro"/>
</dbReference>
<dbReference type="Gene3D" id="1.10.10.60">
    <property type="entry name" value="Homeodomain-like"/>
    <property type="match status" value="2"/>
</dbReference>
<dbReference type="SMART" id="SM00342">
    <property type="entry name" value="HTH_ARAC"/>
    <property type="match status" value="1"/>
</dbReference>
<evidence type="ECO:0000256" key="4">
    <source>
        <dbReference type="PROSITE-ProRule" id="PRU00169"/>
    </source>
</evidence>
<evidence type="ECO:0000313" key="8">
    <source>
        <dbReference type="Proteomes" id="UP000426246"/>
    </source>
</evidence>
<dbReference type="Pfam" id="PF00072">
    <property type="entry name" value="Response_reg"/>
    <property type="match status" value="1"/>
</dbReference>
<keyword evidence="4" id="KW-0597">Phosphoprotein</keyword>
<evidence type="ECO:0000256" key="1">
    <source>
        <dbReference type="ARBA" id="ARBA00023015"/>
    </source>
</evidence>
<dbReference type="Gene3D" id="3.40.50.2300">
    <property type="match status" value="1"/>
</dbReference>
<feature type="domain" description="HTH araC/xylS-type" evidence="5">
    <location>
        <begin position="151"/>
        <end position="250"/>
    </location>
</feature>
<dbReference type="SMART" id="SM00448">
    <property type="entry name" value="REC"/>
    <property type="match status" value="1"/>
</dbReference>
<dbReference type="Pfam" id="PF12833">
    <property type="entry name" value="HTH_18"/>
    <property type="match status" value="1"/>
</dbReference>
<dbReference type="RefSeq" id="WP_155699817.1">
    <property type="nucleotide sequence ID" value="NZ_CP034235.1"/>
</dbReference>
<dbReference type="OrthoDB" id="159632at2"/>
<keyword evidence="8" id="KW-1185">Reference proteome</keyword>
<evidence type="ECO:0000256" key="3">
    <source>
        <dbReference type="ARBA" id="ARBA00023163"/>
    </source>
</evidence>
<evidence type="ECO:0000259" key="6">
    <source>
        <dbReference type="PROSITE" id="PS50110"/>
    </source>
</evidence>
<organism evidence="7 8">
    <name type="scientific">Paenibacillus psychroresistens</name>
    <dbReference type="NCBI Taxonomy" id="1778678"/>
    <lineage>
        <taxon>Bacteria</taxon>
        <taxon>Bacillati</taxon>
        <taxon>Bacillota</taxon>
        <taxon>Bacilli</taxon>
        <taxon>Bacillales</taxon>
        <taxon>Paenibacillaceae</taxon>
        <taxon>Paenibacillus</taxon>
    </lineage>
</organism>
<dbReference type="AlphaFoldDB" id="A0A6B8RHE9"/>
<protein>
    <submittedName>
        <fullName evidence="7">Response regulator</fullName>
    </submittedName>
</protein>
<name>A0A6B8RHE9_9BACL</name>
<dbReference type="GO" id="GO:0043565">
    <property type="term" value="F:sequence-specific DNA binding"/>
    <property type="evidence" value="ECO:0007669"/>
    <property type="project" value="InterPro"/>
</dbReference>
<gene>
    <name evidence="7" type="ORF">EHS13_07910</name>
</gene>
<accession>A0A6B8RHE9</accession>
<dbReference type="Proteomes" id="UP000426246">
    <property type="component" value="Chromosome"/>
</dbReference>
<dbReference type="SUPFAM" id="SSF46689">
    <property type="entry name" value="Homeodomain-like"/>
    <property type="match status" value="2"/>
</dbReference>
<keyword evidence="2" id="KW-0238">DNA-binding</keyword>
<dbReference type="CDD" id="cd17536">
    <property type="entry name" value="REC_YesN-like"/>
    <property type="match status" value="1"/>
</dbReference>
<proteinExistence type="predicted"/>
<evidence type="ECO:0000256" key="2">
    <source>
        <dbReference type="ARBA" id="ARBA00023125"/>
    </source>
</evidence>
<dbReference type="PANTHER" id="PTHR43280:SF2">
    <property type="entry name" value="HTH-TYPE TRANSCRIPTIONAL REGULATOR EXSA"/>
    <property type="match status" value="1"/>
</dbReference>
<dbReference type="GO" id="GO:0003700">
    <property type="term" value="F:DNA-binding transcription factor activity"/>
    <property type="evidence" value="ECO:0007669"/>
    <property type="project" value="InterPro"/>
</dbReference>
<dbReference type="InterPro" id="IPR018060">
    <property type="entry name" value="HTH_AraC"/>
</dbReference>
<dbReference type="SUPFAM" id="SSF52172">
    <property type="entry name" value="CheY-like"/>
    <property type="match status" value="1"/>
</dbReference>
<sequence length="257" mass="29981">MKLILVDDEEMIRLGMEKILSKSELNLQIVGSFSNGLMALMGLDKLNINDLDVVITDIKMPGMDGLKFIEKLSEAAPQVEIIILSGFNDFEYARQAMRFGVKDYFLKPVDKFELFEVLKRISDQKQENIQELKGMERVQEPQEQHEHYVIEPLKQIIEKEYNKMLDLESLSERLGFSTSYLSKHFKQETGSTITDYLIQIRIQKAKQFIDDHPNLKIYEIAHLVGYPDPVYFNKLFKKIVLLTPKEYKDRSRLKGLL</sequence>
<keyword evidence="3" id="KW-0804">Transcription</keyword>
<dbReference type="PROSITE" id="PS50110">
    <property type="entry name" value="RESPONSE_REGULATORY"/>
    <property type="match status" value="1"/>
</dbReference>
<keyword evidence="1" id="KW-0805">Transcription regulation</keyword>
<dbReference type="PANTHER" id="PTHR43280">
    <property type="entry name" value="ARAC-FAMILY TRANSCRIPTIONAL REGULATOR"/>
    <property type="match status" value="1"/>
</dbReference>
<dbReference type="KEGG" id="ppsc:EHS13_07910"/>
<evidence type="ECO:0000313" key="7">
    <source>
        <dbReference type="EMBL" id="QGQ94808.1"/>
    </source>
</evidence>
<dbReference type="InterPro" id="IPR001789">
    <property type="entry name" value="Sig_transdc_resp-reg_receiver"/>
</dbReference>
<dbReference type="InterPro" id="IPR011006">
    <property type="entry name" value="CheY-like_superfamily"/>
</dbReference>
<feature type="modified residue" description="4-aspartylphosphate" evidence="4">
    <location>
        <position position="57"/>
    </location>
</feature>
<evidence type="ECO:0000259" key="5">
    <source>
        <dbReference type="PROSITE" id="PS01124"/>
    </source>
</evidence>
<reference evidence="8" key="1">
    <citation type="submission" date="2018-11" db="EMBL/GenBank/DDBJ databases">
        <title>Complete genome sequence of Paenibacillus sp. ML311-T8.</title>
        <authorList>
            <person name="Nam Y.-D."/>
            <person name="Kang J."/>
            <person name="Chung W.-H."/>
            <person name="Park Y.S."/>
        </authorList>
    </citation>
    <scope>NUCLEOTIDE SEQUENCE [LARGE SCALE GENOMIC DNA]</scope>
    <source>
        <strain evidence="8">ML311-T8</strain>
    </source>
</reference>
<feature type="domain" description="Response regulatory" evidence="6">
    <location>
        <begin position="2"/>
        <end position="122"/>
    </location>
</feature>